<evidence type="ECO:0008006" key="6">
    <source>
        <dbReference type="Google" id="ProtNLM"/>
    </source>
</evidence>
<keyword evidence="1" id="KW-0472">Membrane</keyword>
<proteinExistence type="predicted"/>
<protein>
    <recommendedName>
        <fullName evidence="6">Tyrosine-protein kinase ephrin type A/B receptor-like domain-containing protein</fullName>
    </recommendedName>
</protein>
<evidence type="ECO:0000313" key="5">
    <source>
        <dbReference type="Proteomes" id="UP000663828"/>
    </source>
</evidence>
<feature type="signal peptide" evidence="2">
    <location>
        <begin position="1"/>
        <end position="22"/>
    </location>
</feature>
<dbReference type="Proteomes" id="UP000663852">
    <property type="component" value="Unassembled WGS sequence"/>
</dbReference>
<reference evidence="3" key="1">
    <citation type="submission" date="2021-02" db="EMBL/GenBank/DDBJ databases">
        <authorList>
            <person name="Nowell W R."/>
        </authorList>
    </citation>
    <scope>NUCLEOTIDE SEQUENCE</scope>
</reference>
<gene>
    <name evidence="4" type="ORF">EDS130_LOCUS21850</name>
    <name evidence="3" type="ORF">XAT740_LOCUS194</name>
</gene>
<evidence type="ECO:0000256" key="1">
    <source>
        <dbReference type="SAM" id="Phobius"/>
    </source>
</evidence>
<sequence>MAHYSRLAVLCLILLFIDNSYAAFPPSLLDYNAYGVKIAMNGYFLVEVQNDNYSPGFLVQFAPYNDTPASVQCTITFPNSIDHYIYSVTMGKSQLQFFFAGELINTKNGTFIGVAKYNASSSSCVTQFTFTIQYFYNYEHQEYYVIGVEPSGRYAYGFANKFIFIFDSFNISLNVWNGNETWPDHSFIPHAIDITNNFSVIAGFIRNSVDAIAVYIPVIYLINFSSFTNHPYIVDQYRPNATADTWQYLLTNSDADTYSAKYDMSVSINNNGSVLVGMQFINRVFLFSVSRSNPIRLYFISRNTNGRSLGNGKSVAWLDNGVAAILVNTYSLNYQWTSSEIYIYDIQTYGYNSNSTPLSVFPNQHQVLPLSFSSIFLQIISSPSSLALLDDQGNILIMNPTPSGYFPAIRDSGSMPVFTAPRKCFPGTFKSQSGIHDCSICPSGTKNSGNSSIQCVACAANSFCPLGSVSDIPLSALTTTTQVIAYPKSPESTIFDEILLQNMFHIGSGRCLVVSPVFWSLIVAAFAILIAILMFILKHRVDHPQSRKLRQRLKCIFKHTDLIGEGELWIGGLVSFAVVVLVSFAYSFSHRYLYQYPIETTSDSYFACDPSLRNAKFQTNLQSLSIPPTDAEQKMFYLLNNQTFTLHLDFVNTLANCDIISLQVLYGTRWSTIRWLSCSNVDSILFLTVVLPYQHASIRIYISDTQIIGALRVGLSSAGHEDEHYNLKELNFYQAFYKYGEVLTQNLSINIDMTKVINETAAMVGEESDYSGIYIPTFTTDVDSLFLTQDQYVYSTSASALLTVVISETPYYVKNLQQPIAKLSEIIFHNILFTIVCLEIFGLIFLLYKLISTPLRHLYRSRYAAKHKTNNDRICVF</sequence>
<evidence type="ECO:0000256" key="2">
    <source>
        <dbReference type="SAM" id="SignalP"/>
    </source>
</evidence>
<keyword evidence="1" id="KW-0812">Transmembrane</keyword>
<evidence type="ECO:0000313" key="3">
    <source>
        <dbReference type="EMBL" id="CAF0746619.1"/>
    </source>
</evidence>
<comment type="caution">
    <text evidence="3">The sequence shown here is derived from an EMBL/GenBank/DDBJ whole genome shotgun (WGS) entry which is preliminary data.</text>
</comment>
<feature type="transmembrane region" description="Helical" evidence="1">
    <location>
        <begin position="517"/>
        <end position="537"/>
    </location>
</feature>
<feature type="chain" id="PRO_5036222526" description="Tyrosine-protein kinase ephrin type A/B receptor-like domain-containing protein" evidence="2">
    <location>
        <begin position="23"/>
        <end position="877"/>
    </location>
</feature>
<name>A0A813P8J2_ADIRI</name>
<dbReference type="EMBL" id="CAJNOR010000005">
    <property type="protein sequence ID" value="CAF0746619.1"/>
    <property type="molecule type" value="Genomic_DNA"/>
</dbReference>
<dbReference type="EMBL" id="CAJNOJ010000112">
    <property type="protein sequence ID" value="CAF1136557.1"/>
    <property type="molecule type" value="Genomic_DNA"/>
</dbReference>
<feature type="transmembrane region" description="Helical" evidence="1">
    <location>
        <begin position="568"/>
        <end position="588"/>
    </location>
</feature>
<feature type="transmembrane region" description="Helical" evidence="1">
    <location>
        <begin position="827"/>
        <end position="851"/>
    </location>
</feature>
<keyword evidence="2" id="KW-0732">Signal</keyword>
<keyword evidence="5" id="KW-1185">Reference proteome</keyword>
<accession>A0A813P8J2</accession>
<keyword evidence="1" id="KW-1133">Transmembrane helix</keyword>
<organism evidence="3 5">
    <name type="scientific">Adineta ricciae</name>
    <name type="common">Rotifer</name>
    <dbReference type="NCBI Taxonomy" id="249248"/>
    <lineage>
        <taxon>Eukaryota</taxon>
        <taxon>Metazoa</taxon>
        <taxon>Spiralia</taxon>
        <taxon>Gnathifera</taxon>
        <taxon>Rotifera</taxon>
        <taxon>Eurotatoria</taxon>
        <taxon>Bdelloidea</taxon>
        <taxon>Adinetida</taxon>
        <taxon>Adinetidae</taxon>
        <taxon>Adineta</taxon>
    </lineage>
</organism>
<evidence type="ECO:0000313" key="4">
    <source>
        <dbReference type="EMBL" id="CAF1136557.1"/>
    </source>
</evidence>
<dbReference type="Proteomes" id="UP000663828">
    <property type="component" value="Unassembled WGS sequence"/>
</dbReference>
<dbReference type="AlphaFoldDB" id="A0A813P8J2"/>
<dbReference type="OrthoDB" id="10027053at2759"/>